<feature type="transmembrane region" description="Helical" evidence="1">
    <location>
        <begin position="76"/>
        <end position="98"/>
    </location>
</feature>
<feature type="transmembrane region" description="Helical" evidence="1">
    <location>
        <begin position="238"/>
        <end position="258"/>
    </location>
</feature>
<reference evidence="3" key="1">
    <citation type="submission" date="2016-10" db="EMBL/GenBank/DDBJ databases">
        <authorList>
            <person name="Varghese N."/>
            <person name="Submissions S."/>
        </authorList>
    </citation>
    <scope>NUCLEOTIDE SEQUENCE [LARGE SCALE GENOMIC DNA]</scope>
    <source>
        <strain evidence="3">B4,CECT 8067,JCM 17497</strain>
    </source>
</reference>
<dbReference type="PANTHER" id="PTHR37305">
    <property type="entry name" value="INTEGRAL MEMBRANE PROTEIN-RELATED"/>
    <property type="match status" value="1"/>
</dbReference>
<feature type="transmembrane region" description="Helical" evidence="1">
    <location>
        <begin position="16"/>
        <end position="34"/>
    </location>
</feature>
<keyword evidence="1" id="KW-1133">Transmembrane helix</keyword>
<keyword evidence="1" id="KW-0812">Transmembrane</keyword>
<dbReference type="STRING" id="1095776.SAMN04515672_0576"/>
<feature type="transmembrane region" description="Helical" evidence="1">
    <location>
        <begin position="194"/>
        <end position="218"/>
    </location>
</feature>
<evidence type="ECO:0000313" key="3">
    <source>
        <dbReference type="Proteomes" id="UP000198882"/>
    </source>
</evidence>
<organism evidence="2 3">
    <name type="scientific">Natronorubrum texcoconense</name>
    <dbReference type="NCBI Taxonomy" id="1095776"/>
    <lineage>
        <taxon>Archaea</taxon>
        <taxon>Methanobacteriati</taxon>
        <taxon>Methanobacteriota</taxon>
        <taxon>Stenosarchaea group</taxon>
        <taxon>Halobacteria</taxon>
        <taxon>Halobacteriales</taxon>
        <taxon>Natrialbaceae</taxon>
        <taxon>Natronorubrum</taxon>
    </lineage>
</organism>
<dbReference type="GO" id="GO:0140359">
    <property type="term" value="F:ABC-type transporter activity"/>
    <property type="evidence" value="ECO:0007669"/>
    <property type="project" value="InterPro"/>
</dbReference>
<proteinExistence type="predicted"/>
<accession>A0A1G8TU06</accession>
<feature type="transmembrane region" description="Helical" evidence="1">
    <location>
        <begin position="124"/>
        <end position="149"/>
    </location>
</feature>
<dbReference type="RefSeq" id="WP_090303094.1">
    <property type="nucleotide sequence ID" value="NZ_FNFE01000001.1"/>
</dbReference>
<sequence length="264" mass="28866">MFELTRYDGRHRLKGSVYLSIAMSLLAVIVIWIYPSFSGSFEDVDEEFLQAYPDQIIQMFNIQTMASLEGFLAFELYVFGWIILLGLYLAYLAAGTIAGDVERGRMDILLSMPISRARTVGEKFASLGVPIVVVNVITPVVVYVTALLVGEPLSAADLAAVHLLSIPYLFACAGIGLLASVVGDRTSIAQRIALGVTFGLFMLESLLSGTDYEAIGAIAPMRYFDPNEILLESTYDLVGAGVLIAMTVACVVVSQLWFRRRDIQ</sequence>
<name>A0A1G8TU06_9EURY</name>
<dbReference type="AlphaFoldDB" id="A0A1G8TU06"/>
<dbReference type="Pfam" id="PF12679">
    <property type="entry name" value="ABC2_membrane_2"/>
    <property type="match status" value="1"/>
</dbReference>
<keyword evidence="3" id="KW-1185">Reference proteome</keyword>
<gene>
    <name evidence="2" type="ORF">SAMN04515672_0576</name>
</gene>
<dbReference type="PANTHER" id="PTHR37305:SF2">
    <property type="entry name" value="BACITRACIN TRANSPORT PERMEASE PROTEIN BCRB"/>
    <property type="match status" value="1"/>
</dbReference>
<dbReference type="GO" id="GO:0005886">
    <property type="term" value="C:plasma membrane"/>
    <property type="evidence" value="ECO:0007669"/>
    <property type="project" value="UniProtKB-SubCell"/>
</dbReference>
<dbReference type="EMBL" id="FNFE01000001">
    <property type="protein sequence ID" value="SDJ44210.1"/>
    <property type="molecule type" value="Genomic_DNA"/>
</dbReference>
<evidence type="ECO:0000256" key="1">
    <source>
        <dbReference type="SAM" id="Phobius"/>
    </source>
</evidence>
<keyword evidence="1" id="KW-0472">Membrane</keyword>
<protein>
    <submittedName>
        <fullName evidence="2">ABC-2 type transport system permease protein</fullName>
    </submittedName>
</protein>
<evidence type="ECO:0000313" key="2">
    <source>
        <dbReference type="EMBL" id="SDJ44210.1"/>
    </source>
</evidence>
<feature type="transmembrane region" description="Helical" evidence="1">
    <location>
        <begin position="161"/>
        <end position="182"/>
    </location>
</feature>
<dbReference type="OrthoDB" id="204776at2157"/>
<dbReference type="Proteomes" id="UP000198882">
    <property type="component" value="Unassembled WGS sequence"/>
</dbReference>